<dbReference type="InterPro" id="IPR035437">
    <property type="entry name" value="SNase_OB-fold_sf"/>
</dbReference>
<organism evidence="2 3">
    <name type="scientific">Dermatophagoides pteronyssinus</name>
    <name type="common">European house dust mite</name>
    <dbReference type="NCBI Taxonomy" id="6956"/>
    <lineage>
        <taxon>Eukaryota</taxon>
        <taxon>Metazoa</taxon>
        <taxon>Ecdysozoa</taxon>
        <taxon>Arthropoda</taxon>
        <taxon>Chelicerata</taxon>
        <taxon>Arachnida</taxon>
        <taxon>Acari</taxon>
        <taxon>Acariformes</taxon>
        <taxon>Sarcoptiformes</taxon>
        <taxon>Astigmata</taxon>
        <taxon>Psoroptidia</taxon>
        <taxon>Analgoidea</taxon>
        <taxon>Pyroglyphidae</taxon>
        <taxon>Dermatophagoidinae</taxon>
        <taxon>Dermatophagoides</taxon>
    </lineage>
</organism>
<dbReference type="EMBL" id="NJHN03000031">
    <property type="protein sequence ID" value="KAH9423939.1"/>
    <property type="molecule type" value="Genomic_DNA"/>
</dbReference>
<dbReference type="SUPFAM" id="SSF63748">
    <property type="entry name" value="Tudor/PWWP/MBT"/>
    <property type="match status" value="2"/>
</dbReference>
<dbReference type="InterPro" id="IPR002999">
    <property type="entry name" value="Tudor"/>
</dbReference>
<proteinExistence type="predicted"/>
<dbReference type="Proteomes" id="UP000887458">
    <property type="component" value="Unassembled WGS sequence"/>
</dbReference>
<accession>A0ABQ8JMU0</accession>
<reference evidence="2 3" key="1">
    <citation type="journal article" date="2018" name="J. Allergy Clin. Immunol.">
        <title>High-quality assembly of Dermatophagoides pteronyssinus genome and transcriptome reveals a wide range of novel allergens.</title>
        <authorList>
            <person name="Liu X.Y."/>
            <person name="Yang K.Y."/>
            <person name="Wang M.Q."/>
            <person name="Kwok J.S."/>
            <person name="Zeng X."/>
            <person name="Yang Z."/>
            <person name="Xiao X.J."/>
            <person name="Lau C.P."/>
            <person name="Li Y."/>
            <person name="Huang Z.M."/>
            <person name="Ba J.G."/>
            <person name="Yim A.K."/>
            <person name="Ouyang C.Y."/>
            <person name="Ngai S.M."/>
            <person name="Chan T.F."/>
            <person name="Leung E.L."/>
            <person name="Liu L."/>
            <person name="Liu Z.G."/>
            <person name="Tsui S.K."/>
        </authorList>
    </citation>
    <scope>NUCLEOTIDE SEQUENCE [LARGE SCALE GENOMIC DNA]</scope>
    <source>
        <strain evidence="2">Derp</strain>
    </source>
</reference>
<evidence type="ECO:0000313" key="3">
    <source>
        <dbReference type="Proteomes" id="UP000887458"/>
    </source>
</evidence>
<evidence type="ECO:0000313" key="2">
    <source>
        <dbReference type="EMBL" id="KAH9423939.1"/>
    </source>
</evidence>
<dbReference type="PROSITE" id="PS50304">
    <property type="entry name" value="TUDOR"/>
    <property type="match status" value="1"/>
</dbReference>
<dbReference type="Gene3D" id="2.40.50.90">
    <property type="match status" value="1"/>
</dbReference>
<protein>
    <submittedName>
        <fullName evidence="2">Tudor domain-containing protein 6</fullName>
    </submittedName>
</protein>
<sequence>MDPNTLLVYKKLVEAKKQIDEAIAEFQNLSLSSLSKTLPIPVKNDSLEKNDLSSTKMVNGDSDPLKIKMMLDNGDSIAPLNKQSTLLKIIRSSNESLKMNGKIDQIEGSVQDQQLPTKTLKNSRIQDGTITLSLVYSSRNFYVNFDYDKMIDFYKKLNEDYFEMDQKLITLMPYDVIVDRIYAVLNPADESYYRAKVIDFQSADSKVKIILYDYGEEMIFERKNIFRLLPPYDKEPPFAVNCFLNEKWTEDFCAFDSAMLKYLEDGIAMEGKFAAPLLNCKRIPVSIKIELPNKKLDNFTSIDHGVEICDFIAQHKFNYEKFFESNPIDWEKLSKSFQLLDSNTGFSNSLKMDKAWIVKVDDIDNFLIMSEQSYSKSELNNFITNIRLVLFNFYDSSYDMMFTDVKPNDLAVIKYQDYFFRALILSENVANENLEIFAFDIGFVGNVKKTEIFHLLDIFSLEKYQPFIFSCRVHKLVPIKENWSSIAITTFKKLCKNAIKINVRGFVRGRLQIEIFNGETSIQTLFVRCRFAKPIE</sequence>
<reference evidence="2 3" key="2">
    <citation type="journal article" date="2022" name="Mol. Biol. Evol.">
        <title>Comparative Genomics Reveals Insights into the Divergent Evolution of Astigmatic Mites and Household Pest Adaptations.</title>
        <authorList>
            <person name="Xiong Q."/>
            <person name="Wan A.T."/>
            <person name="Liu X."/>
            <person name="Fung C.S."/>
            <person name="Xiao X."/>
            <person name="Malainual N."/>
            <person name="Hou J."/>
            <person name="Wang L."/>
            <person name="Wang M."/>
            <person name="Yang K.Y."/>
            <person name="Cui Y."/>
            <person name="Leung E.L."/>
            <person name="Nong W."/>
            <person name="Shin S.K."/>
            <person name="Au S.W."/>
            <person name="Jeong K.Y."/>
            <person name="Chew F.T."/>
            <person name="Hui J.H."/>
            <person name="Leung T.F."/>
            <person name="Tungtrongchitr A."/>
            <person name="Zhong N."/>
            <person name="Liu Z."/>
            <person name="Tsui S.K."/>
        </authorList>
    </citation>
    <scope>NUCLEOTIDE SEQUENCE [LARGE SCALE GENOMIC DNA]</scope>
    <source>
        <strain evidence="2">Derp</strain>
    </source>
</reference>
<gene>
    <name evidence="2" type="primary">TDRD6</name>
    <name evidence="2" type="ORF">DERP_005524</name>
</gene>
<dbReference type="Gene3D" id="2.30.30.140">
    <property type="match status" value="1"/>
</dbReference>
<feature type="domain" description="Tudor" evidence="1">
    <location>
        <begin position="175"/>
        <end position="235"/>
    </location>
</feature>
<evidence type="ECO:0000259" key="1">
    <source>
        <dbReference type="PROSITE" id="PS50304"/>
    </source>
</evidence>
<name>A0ABQ8JMU0_DERPT</name>
<keyword evidence="3" id="KW-1185">Reference proteome</keyword>
<comment type="caution">
    <text evidence="2">The sequence shown here is derived from an EMBL/GenBank/DDBJ whole genome shotgun (WGS) entry which is preliminary data.</text>
</comment>
<dbReference type="Pfam" id="PF00567">
    <property type="entry name" value="TUDOR"/>
    <property type="match status" value="2"/>
</dbReference>
<dbReference type="CDD" id="cd20379">
    <property type="entry name" value="Tudor_dTUD-like"/>
    <property type="match status" value="1"/>
</dbReference>